<dbReference type="NCBIfam" id="TIGR00094">
    <property type="entry name" value="tRNA_TruD_broad"/>
    <property type="match status" value="1"/>
</dbReference>
<feature type="region of interest" description="Disordered" evidence="3">
    <location>
        <begin position="178"/>
        <end position="202"/>
    </location>
</feature>
<dbReference type="InterPro" id="IPR007110">
    <property type="entry name" value="Ig-like_dom"/>
</dbReference>
<evidence type="ECO:0000256" key="1">
    <source>
        <dbReference type="ARBA" id="ARBA00007953"/>
    </source>
</evidence>
<dbReference type="RefSeq" id="XP_053027862.1">
    <property type="nucleotide sequence ID" value="XM_053163882.1"/>
</dbReference>
<feature type="compositionally biased region" description="Basic and acidic residues" evidence="3">
    <location>
        <begin position="178"/>
        <end position="189"/>
    </location>
</feature>
<dbReference type="InterPro" id="IPR020103">
    <property type="entry name" value="PsdUridine_synth_cat_dom_sf"/>
</dbReference>
<evidence type="ECO:0000259" key="5">
    <source>
        <dbReference type="PROSITE" id="PS50984"/>
    </source>
</evidence>
<organism evidence="6 7">
    <name type="scientific">Puccinia triticina</name>
    <dbReference type="NCBI Taxonomy" id="208348"/>
    <lineage>
        <taxon>Eukaryota</taxon>
        <taxon>Fungi</taxon>
        <taxon>Dikarya</taxon>
        <taxon>Basidiomycota</taxon>
        <taxon>Pucciniomycotina</taxon>
        <taxon>Pucciniomycetes</taxon>
        <taxon>Pucciniales</taxon>
        <taxon>Pucciniaceae</taxon>
        <taxon>Puccinia</taxon>
    </lineage>
</organism>
<evidence type="ECO:0000313" key="6">
    <source>
        <dbReference type="EMBL" id="WAQ92307.1"/>
    </source>
</evidence>
<sequence>MLSQPVASIRTTKTAPISTMASTLDHKQPLPETQDGVSSDQIPSGEKRKLDDGDTEHQEPFPKKSRSLNTQPEVAQKQETDTVSNGALAPQQVSELTSAESEKRKPLDSQPKEPSLGNSLLDSVDMTQTCLSEQQVGISKYINPNLPTFSAILKHRFTDFMVHEVNTSDQVIHLKDIGDPSKEAPREPAPELPKVKTHNQNEWPENAHEKLLDVLGQEKLTALQSFVEHGPPQKGRNNSKNKTTHPNPVSNPPAPSAEVDNSESKRSENQETSQVENPKEDSSSPNIIPTSIISDPIDSKDQRKRFHQAIREVFQGRLITEHKELDGDTSAIEISWARPGKSTERRPKPVDQNPPYIHFTLQKTNRETQDALSIISRTLHCHVSKDLAISGTKDKRSVSCQRVSFKRGRRMVGDVWATLNNIRRNQQFSEQITFTQRGDKGIRVGDFTYENAPLKLGELNGNRFTVVLRDVNPAQPEILKEAVKTLSTQGFLNYFGMQRFGTTSVGTHIVGLSLLQANWDLAIDLIMRKKLGETQDSELARSLWEDKKDAKAALDLMPRRCVAERCILQFFSKQAVNTDKCGALASIPKNLKMMYIHAYQSYIWNTILSRRVELYGCDKPVVGDLVQLDRGKAHEPIEDEEALETIDDAQMKKSSSCPAVKVLKTVEDCQAFTIYDVVLPLVGYNIVYPENELGEQYLKIIRQDGLDPDKLYRSQASGGTYRKILHLPRDVQSQVYQYEDPDLPLTQADEDSLLGFELPDLKEWTAESAEQKKNLALKVEFTLGSSAYATMALREILKSDTGKEAQSRMTQRLRERMVHTCPETDPTTVEPTSAIIS</sequence>
<dbReference type="InterPro" id="IPR001656">
    <property type="entry name" value="PsdUridine_synth_TruD"/>
</dbReference>
<dbReference type="Proteomes" id="UP001164743">
    <property type="component" value="Chromosome 16A"/>
</dbReference>
<feature type="region of interest" description="Disordered" evidence="3">
    <location>
        <begin position="227"/>
        <end position="304"/>
    </location>
</feature>
<reference evidence="6" key="1">
    <citation type="submission" date="2022-10" db="EMBL/GenBank/DDBJ databases">
        <title>Puccinia triticina Genome sequencing and assembly.</title>
        <authorList>
            <person name="Li C."/>
        </authorList>
    </citation>
    <scope>NUCLEOTIDE SEQUENCE</scope>
    <source>
        <strain evidence="6">Pt15</strain>
    </source>
</reference>
<gene>
    <name evidence="6" type="ORF">PtA15_16A213</name>
</gene>
<dbReference type="GeneID" id="77804777"/>
<accession>A0ABY7DBH9</accession>
<comment type="similarity">
    <text evidence="1">Belongs to the pseudouridine synthase TruD family.</text>
</comment>
<dbReference type="PROSITE" id="PS50835">
    <property type="entry name" value="IG_LIKE"/>
    <property type="match status" value="1"/>
</dbReference>
<protein>
    <recommendedName>
        <fullName evidence="8">TRUD domain-containing protein</fullName>
    </recommendedName>
</protein>
<dbReference type="PANTHER" id="PTHR13326:SF21">
    <property type="entry name" value="PSEUDOURIDYLATE SYNTHASE PUS7L"/>
    <property type="match status" value="1"/>
</dbReference>
<feature type="region of interest" description="Disordered" evidence="3">
    <location>
        <begin position="335"/>
        <end position="354"/>
    </location>
</feature>
<dbReference type="CDD" id="cd02576">
    <property type="entry name" value="PseudoU_synth_ScPUS7"/>
    <property type="match status" value="1"/>
</dbReference>
<evidence type="ECO:0000256" key="2">
    <source>
        <dbReference type="ARBA" id="ARBA00023235"/>
    </source>
</evidence>
<dbReference type="Gene3D" id="3.30.2350.20">
    <property type="entry name" value="TruD, catalytic domain"/>
    <property type="match status" value="2"/>
</dbReference>
<feature type="compositionally biased region" description="Basic and acidic residues" evidence="3">
    <location>
        <begin position="100"/>
        <end position="111"/>
    </location>
</feature>
<dbReference type="PROSITE" id="PS50984">
    <property type="entry name" value="TRUD"/>
    <property type="match status" value="1"/>
</dbReference>
<feature type="domain" description="Ig-like" evidence="4">
    <location>
        <begin position="285"/>
        <end position="399"/>
    </location>
</feature>
<proteinExistence type="inferred from homology"/>
<dbReference type="PANTHER" id="PTHR13326">
    <property type="entry name" value="TRNA PSEUDOURIDINE SYNTHASE D"/>
    <property type="match status" value="1"/>
</dbReference>
<feature type="region of interest" description="Disordered" evidence="3">
    <location>
        <begin position="1"/>
        <end position="120"/>
    </location>
</feature>
<feature type="compositionally biased region" description="Low complexity" evidence="3">
    <location>
        <begin position="283"/>
        <end position="296"/>
    </location>
</feature>
<dbReference type="Pfam" id="PF01142">
    <property type="entry name" value="TruD"/>
    <property type="match status" value="1"/>
</dbReference>
<feature type="compositionally biased region" description="Polar residues" evidence="3">
    <location>
        <begin position="1"/>
        <end position="22"/>
    </location>
</feature>
<evidence type="ECO:0000256" key="3">
    <source>
        <dbReference type="SAM" id="MobiDB-lite"/>
    </source>
</evidence>
<keyword evidence="2" id="KW-0413">Isomerase</keyword>
<name>A0ABY7DBH9_9BASI</name>
<feature type="compositionally biased region" description="Basic and acidic residues" evidence="3">
    <location>
        <begin position="45"/>
        <end position="62"/>
    </location>
</feature>
<dbReference type="InterPro" id="IPR011760">
    <property type="entry name" value="PsdUridine_synth_TruD_insert"/>
</dbReference>
<evidence type="ECO:0000259" key="4">
    <source>
        <dbReference type="PROSITE" id="PS50835"/>
    </source>
</evidence>
<keyword evidence="7" id="KW-1185">Reference proteome</keyword>
<evidence type="ECO:0008006" key="8">
    <source>
        <dbReference type="Google" id="ProtNLM"/>
    </source>
</evidence>
<evidence type="ECO:0000313" key="7">
    <source>
        <dbReference type="Proteomes" id="UP001164743"/>
    </source>
</evidence>
<feature type="compositionally biased region" description="Polar residues" evidence="3">
    <location>
        <begin position="81"/>
        <end position="99"/>
    </location>
</feature>
<feature type="domain" description="TRUD" evidence="5">
    <location>
        <begin position="490"/>
        <end position="727"/>
    </location>
</feature>
<dbReference type="SUPFAM" id="SSF55120">
    <property type="entry name" value="Pseudouridine synthase"/>
    <property type="match status" value="1"/>
</dbReference>
<dbReference type="PIRSF" id="PIRSF037016">
    <property type="entry name" value="Pseudouridin_synth_euk_prd"/>
    <property type="match status" value="1"/>
</dbReference>
<dbReference type="InterPro" id="IPR042214">
    <property type="entry name" value="TruD_catalytic"/>
</dbReference>
<dbReference type="EMBL" id="CP110436">
    <property type="protein sequence ID" value="WAQ92307.1"/>
    <property type="molecule type" value="Genomic_DNA"/>
</dbReference>